<feature type="transmembrane region" description="Helical" evidence="6">
    <location>
        <begin position="432"/>
        <end position="450"/>
    </location>
</feature>
<evidence type="ECO:0000256" key="1">
    <source>
        <dbReference type="ARBA" id="ARBA00004141"/>
    </source>
</evidence>
<feature type="transmembrane region" description="Helical" evidence="6">
    <location>
        <begin position="154"/>
        <end position="173"/>
    </location>
</feature>
<evidence type="ECO:0000256" key="4">
    <source>
        <dbReference type="ARBA" id="ARBA00022989"/>
    </source>
</evidence>
<keyword evidence="3 6" id="KW-0812">Transmembrane</keyword>
<evidence type="ECO:0000256" key="2">
    <source>
        <dbReference type="ARBA" id="ARBA00022448"/>
    </source>
</evidence>
<dbReference type="NCBIfam" id="NF037979">
    <property type="entry name" value="Na_transp"/>
    <property type="match status" value="1"/>
</dbReference>
<feature type="transmembrane region" description="Helical" evidence="6">
    <location>
        <begin position="393"/>
        <end position="411"/>
    </location>
</feature>
<dbReference type="InterPro" id="IPR047218">
    <property type="entry name" value="YocR/YhdH-like"/>
</dbReference>
<keyword evidence="5 6" id="KW-0472">Membrane</keyword>
<proteinExistence type="predicted"/>
<dbReference type="InterPro" id="IPR000175">
    <property type="entry name" value="Na/ntran_symport"/>
</dbReference>
<dbReference type="Pfam" id="PF00209">
    <property type="entry name" value="SNF"/>
    <property type="match status" value="2"/>
</dbReference>
<feature type="transmembrane region" description="Helical" evidence="6">
    <location>
        <begin position="94"/>
        <end position="122"/>
    </location>
</feature>
<dbReference type="PANTHER" id="PTHR42948:SF1">
    <property type="entry name" value="TRANSPORTER"/>
    <property type="match status" value="1"/>
</dbReference>
<keyword evidence="4 6" id="KW-1133">Transmembrane helix</keyword>
<reference evidence="7" key="1">
    <citation type="submission" date="2019-06" db="EMBL/GenBank/DDBJ databases">
        <authorList>
            <person name="Murdoch R.W."/>
            <person name="Fathepure B."/>
        </authorList>
    </citation>
    <scope>NUCLEOTIDE SEQUENCE</scope>
</reference>
<feature type="transmembrane region" description="Helical" evidence="6">
    <location>
        <begin position="258"/>
        <end position="283"/>
    </location>
</feature>
<evidence type="ECO:0000313" key="7">
    <source>
        <dbReference type="EMBL" id="QEA05299.1"/>
    </source>
</evidence>
<sequence length="451" mass="46980">MAGTTQTTAHEHWGSRLAFVLAAVGSAVGLGNVWKFPYITGENGGGAFVVVYLACIALIGLPILIAEILLGRRGRMSPINAVAATARREGRSPAWAGVGLLGMAGSFVILSFYSVIAGWALAYVGRTATGTFAGADAATVKAAFDALKASPWQLVLWHTAFMALTAVVVGRGVRHGLERAAKILMPGLALLLVILIGYAATTSGFSAGVDFLFTPDFSKLSTHSVLIALGHAFFTLSLGMGIMIAYGSYLAPGTSIAGTALSVVVLDTVIALMAGTAIFPVVFANGLEPAVGPGLIFQTLPLAFGSMPGGALFGALFFLLLTFAAWTSTISLLEPTVEWLQERGQGRWPATIKAAVTIWALGVASALSFNVWSGYTVFGQNLFGALDFLTANIMLPLTGLGVALFVGWGMSTASASEELGLGETLGFRLWHLAIRFVAPVAVVVVFVYNLL</sequence>
<dbReference type="AlphaFoldDB" id="A0A5B8R847"/>
<organism evidence="7">
    <name type="scientific">uncultured organism</name>
    <dbReference type="NCBI Taxonomy" id="155900"/>
    <lineage>
        <taxon>unclassified sequences</taxon>
        <taxon>environmental samples</taxon>
    </lineage>
</organism>
<dbReference type="SUPFAM" id="SSF161070">
    <property type="entry name" value="SNF-like"/>
    <property type="match status" value="1"/>
</dbReference>
<dbReference type="PROSITE" id="PS50267">
    <property type="entry name" value="NA_NEUROTRAN_SYMP_3"/>
    <property type="match status" value="1"/>
</dbReference>
<feature type="transmembrane region" description="Helical" evidence="6">
    <location>
        <begin position="185"/>
        <end position="205"/>
    </location>
</feature>
<keyword evidence="2" id="KW-0813">Transport</keyword>
<gene>
    <name evidence="7" type="ORF">KBTEX_01619</name>
</gene>
<evidence type="ECO:0000256" key="5">
    <source>
        <dbReference type="ARBA" id="ARBA00023136"/>
    </source>
</evidence>
<protein>
    <recommendedName>
        <fullName evidence="8">Sodium:neurotransmitter symporter family</fullName>
    </recommendedName>
</protein>
<evidence type="ECO:0000256" key="6">
    <source>
        <dbReference type="SAM" id="Phobius"/>
    </source>
</evidence>
<name>A0A5B8R847_9ZZZZ</name>
<dbReference type="GO" id="GO:0016020">
    <property type="term" value="C:membrane"/>
    <property type="evidence" value="ECO:0007669"/>
    <property type="project" value="UniProtKB-SubCell"/>
</dbReference>
<feature type="transmembrane region" description="Helical" evidence="6">
    <location>
        <begin position="46"/>
        <end position="70"/>
    </location>
</feature>
<accession>A0A5B8R847</accession>
<dbReference type="InterPro" id="IPR037272">
    <property type="entry name" value="SNS_sf"/>
</dbReference>
<feature type="transmembrane region" description="Helical" evidence="6">
    <location>
        <begin position="225"/>
        <end position="246"/>
    </location>
</feature>
<comment type="subcellular location">
    <subcellularLocation>
        <location evidence="1">Membrane</location>
        <topology evidence="1">Multi-pass membrane protein</topology>
    </subcellularLocation>
</comment>
<feature type="transmembrane region" description="Helical" evidence="6">
    <location>
        <begin position="354"/>
        <end position="373"/>
    </location>
</feature>
<evidence type="ECO:0008006" key="8">
    <source>
        <dbReference type="Google" id="ProtNLM"/>
    </source>
</evidence>
<dbReference type="CDD" id="cd10336">
    <property type="entry name" value="SLC6sbd_Tyt1-Like"/>
    <property type="match status" value="1"/>
</dbReference>
<evidence type="ECO:0000256" key="3">
    <source>
        <dbReference type="ARBA" id="ARBA00022692"/>
    </source>
</evidence>
<dbReference type="EMBL" id="MN079098">
    <property type="protein sequence ID" value="QEA05299.1"/>
    <property type="molecule type" value="Genomic_DNA"/>
</dbReference>
<feature type="transmembrane region" description="Helical" evidence="6">
    <location>
        <begin position="17"/>
        <end position="34"/>
    </location>
</feature>
<dbReference type="PANTHER" id="PTHR42948">
    <property type="entry name" value="TRANSPORTER"/>
    <property type="match status" value="1"/>
</dbReference>
<dbReference type="PROSITE" id="PS00610">
    <property type="entry name" value="NA_NEUROTRAN_SYMP_1"/>
    <property type="match status" value="1"/>
</dbReference>
<dbReference type="PRINTS" id="PR00176">
    <property type="entry name" value="NANEUSMPORT"/>
</dbReference>